<reference evidence="2 3" key="1">
    <citation type="submission" date="2016-10" db="EMBL/GenBank/DDBJ databases">
        <authorList>
            <person name="de Groot N.N."/>
        </authorList>
    </citation>
    <scope>NUCLEOTIDE SEQUENCE [LARGE SCALE GENOMIC DNA]</scope>
    <source>
        <strain evidence="3">L7-484,KACC 16230,DSM 25025</strain>
    </source>
</reference>
<dbReference type="RefSeq" id="WP_090670143.1">
    <property type="nucleotide sequence ID" value="NZ_FNIT01000002.1"/>
</dbReference>
<dbReference type="Proteomes" id="UP000198793">
    <property type="component" value="Unassembled WGS sequence"/>
</dbReference>
<keyword evidence="1" id="KW-1133">Transmembrane helix</keyword>
<organism evidence="2 3">
    <name type="scientific">Aureimonas jatrophae</name>
    <dbReference type="NCBI Taxonomy" id="1166073"/>
    <lineage>
        <taxon>Bacteria</taxon>
        <taxon>Pseudomonadati</taxon>
        <taxon>Pseudomonadota</taxon>
        <taxon>Alphaproteobacteria</taxon>
        <taxon>Hyphomicrobiales</taxon>
        <taxon>Aurantimonadaceae</taxon>
        <taxon>Aureimonas</taxon>
    </lineage>
</organism>
<evidence type="ECO:0000256" key="1">
    <source>
        <dbReference type="SAM" id="Phobius"/>
    </source>
</evidence>
<evidence type="ECO:0000313" key="3">
    <source>
        <dbReference type="Proteomes" id="UP000198793"/>
    </source>
</evidence>
<protein>
    <recommendedName>
        <fullName evidence="4">Biopolymer transport protein ExbD</fullName>
    </recommendedName>
</protein>
<keyword evidence="3" id="KW-1185">Reference proteome</keyword>
<name>A0A1H0ES42_9HYPH</name>
<gene>
    <name evidence="2" type="ORF">SAMN05192530_102193</name>
</gene>
<sequence length="167" mass="16806">MDKEDAEGEDAAIRSVPLADLFLALGASFLFALFFAKPELQLTRAAPADPLAALLHGAVTLGGAEPLVILAGPEGARLAEGHAAPTPLAALRPGAQILEAIRAGVASGRTALVAIEPGGEEAAFLLDPLLASTLAEPVRQLRLDASCGFRRGAPRAGADCLAALGGG</sequence>
<keyword evidence="1" id="KW-0812">Transmembrane</keyword>
<keyword evidence="1" id="KW-0472">Membrane</keyword>
<proteinExistence type="predicted"/>
<dbReference type="STRING" id="1166073.SAMN05192530_102193"/>
<evidence type="ECO:0008006" key="4">
    <source>
        <dbReference type="Google" id="ProtNLM"/>
    </source>
</evidence>
<evidence type="ECO:0000313" key="2">
    <source>
        <dbReference type="EMBL" id="SDN85182.1"/>
    </source>
</evidence>
<dbReference type="OrthoDB" id="9894413at2"/>
<dbReference type="AlphaFoldDB" id="A0A1H0ES42"/>
<dbReference type="EMBL" id="FNIT01000002">
    <property type="protein sequence ID" value="SDN85182.1"/>
    <property type="molecule type" value="Genomic_DNA"/>
</dbReference>
<accession>A0A1H0ES42</accession>
<feature type="transmembrane region" description="Helical" evidence="1">
    <location>
        <begin position="12"/>
        <end position="36"/>
    </location>
</feature>